<keyword evidence="6" id="KW-1185">Reference proteome</keyword>
<dbReference type="AlphaFoldDB" id="A0A1M4SD16"/>
<evidence type="ECO:0000313" key="6">
    <source>
        <dbReference type="Proteomes" id="UP000184127"/>
    </source>
</evidence>
<feature type="domain" description="D-galactarate/Altronate dehydratase C-terminal" evidence="4">
    <location>
        <begin position="143"/>
        <end position="383"/>
    </location>
</feature>
<dbReference type="InterPro" id="IPR048332">
    <property type="entry name" value="GD_AH_C"/>
</dbReference>
<dbReference type="Pfam" id="PF20629">
    <property type="entry name" value="GD_AH_C"/>
    <property type="match status" value="1"/>
</dbReference>
<accession>A0A1M4SD16</accession>
<organism evidence="5 6">
    <name type="scientific">Thermoanaerobacter uzonensis DSM 18761</name>
    <dbReference type="NCBI Taxonomy" id="1123369"/>
    <lineage>
        <taxon>Bacteria</taxon>
        <taxon>Bacillati</taxon>
        <taxon>Bacillota</taxon>
        <taxon>Clostridia</taxon>
        <taxon>Thermoanaerobacterales</taxon>
        <taxon>Thermoanaerobacteraceae</taxon>
        <taxon>Thermoanaerobacter</taxon>
    </lineage>
</organism>
<feature type="domain" description="D-galactarate/Altronate dehydratase second" evidence="3">
    <location>
        <begin position="5"/>
        <end position="133"/>
    </location>
</feature>
<comment type="similarity">
    <text evidence="1">Belongs to the UxaA family.</text>
</comment>
<reference evidence="6" key="1">
    <citation type="submission" date="2016-11" db="EMBL/GenBank/DDBJ databases">
        <authorList>
            <person name="Varghese N."/>
            <person name="Submissions S."/>
        </authorList>
    </citation>
    <scope>NUCLEOTIDE SEQUENCE [LARGE SCALE GENOMIC DNA]</scope>
    <source>
        <strain evidence="6">DSM 18761</strain>
    </source>
</reference>
<dbReference type="InterPro" id="IPR007392">
    <property type="entry name" value="GD_AH_second"/>
</dbReference>
<keyword evidence="2" id="KW-0456">Lyase</keyword>
<evidence type="ECO:0000259" key="3">
    <source>
        <dbReference type="Pfam" id="PF04295"/>
    </source>
</evidence>
<dbReference type="InterPro" id="IPR052172">
    <property type="entry name" value="UxaA_altronate/galactarate_dh"/>
</dbReference>
<protein>
    <submittedName>
        <fullName evidence="5">Altronate dehydratase large subunit</fullName>
    </submittedName>
</protein>
<dbReference type="GO" id="GO:0016829">
    <property type="term" value="F:lyase activity"/>
    <property type="evidence" value="ECO:0007669"/>
    <property type="project" value="UniProtKB-KW"/>
</dbReference>
<dbReference type="Proteomes" id="UP000184127">
    <property type="component" value="Unassembled WGS sequence"/>
</dbReference>
<dbReference type="PANTHER" id="PTHR30536:SF5">
    <property type="entry name" value="ALTRONATE DEHYDRATASE"/>
    <property type="match status" value="1"/>
</dbReference>
<evidence type="ECO:0000256" key="1">
    <source>
        <dbReference type="ARBA" id="ARBA00010986"/>
    </source>
</evidence>
<dbReference type="RefSeq" id="WP_003868266.1">
    <property type="nucleotide sequence ID" value="NZ_FQUR01000006.1"/>
</dbReference>
<evidence type="ECO:0000313" key="5">
    <source>
        <dbReference type="EMBL" id="SHE30086.1"/>
    </source>
</evidence>
<sequence length="389" mass="42401">MKIKAYKRPDGKYGIRNKVLILPSVGCANETARLISEQVQGTTYITNPKGCGQIGSSVELMHRTLIGLTLNPNVYGTIIVGLGCETIQAYDLYEEVKKRSNKPVEVISIQREGGTLKTIQKGIKLARKMVEEMSKIEREEVDISNITLATNCGGSDATSGIAANPTLGYCSDILIKEGATVFLGETTEFIGAEHILARRAKNEKVRNNLLTIVKNLENEFIRLGIDVRGANPSPGNIKGGLSTLEEKSLGSIMKGGTSIINEVVRYGEIPKEKGLIIMDTPGYDIESVTGMVAGGAQICVFTTGRGTPIGNPIIPLIKITGNKQTYENMSDNIDLDVSDIIEGKKDIKECGEMLLQEIIDVCNGKLTKAEIYGFSETCIYRNQEIWCSW</sequence>
<gene>
    <name evidence="5" type="ORF">SAMN02745195_00102</name>
</gene>
<evidence type="ECO:0000259" key="4">
    <source>
        <dbReference type="Pfam" id="PF20629"/>
    </source>
</evidence>
<name>A0A1M4SD16_9THEO</name>
<dbReference type="GO" id="GO:0019698">
    <property type="term" value="P:D-galacturonate catabolic process"/>
    <property type="evidence" value="ECO:0007669"/>
    <property type="project" value="TreeGrafter"/>
</dbReference>
<dbReference type="PANTHER" id="PTHR30536">
    <property type="entry name" value="ALTRONATE/GALACTARATE DEHYDRATASE"/>
    <property type="match status" value="1"/>
</dbReference>
<proteinExistence type="inferred from homology"/>
<evidence type="ECO:0000256" key="2">
    <source>
        <dbReference type="ARBA" id="ARBA00023239"/>
    </source>
</evidence>
<dbReference type="Pfam" id="PF04295">
    <property type="entry name" value="GD_AH_second"/>
    <property type="match status" value="1"/>
</dbReference>
<dbReference type="EMBL" id="FQUR01000006">
    <property type="protein sequence ID" value="SHE30086.1"/>
    <property type="molecule type" value="Genomic_DNA"/>
</dbReference>